<dbReference type="GO" id="GO:0020037">
    <property type="term" value="F:heme binding"/>
    <property type="evidence" value="ECO:0007669"/>
    <property type="project" value="InterPro"/>
</dbReference>
<protein>
    <submittedName>
        <fullName evidence="9">Cytochrome P450</fullName>
    </submittedName>
</protein>
<evidence type="ECO:0000256" key="7">
    <source>
        <dbReference type="PIRSR" id="PIRSR602403-1"/>
    </source>
</evidence>
<dbReference type="GeneID" id="89939917"/>
<keyword evidence="6 8" id="KW-0503">Monooxygenase</keyword>
<dbReference type="GO" id="GO:0016705">
    <property type="term" value="F:oxidoreductase activity, acting on paired donors, with incorporation or reduction of molecular oxygen"/>
    <property type="evidence" value="ECO:0007669"/>
    <property type="project" value="InterPro"/>
</dbReference>
<dbReference type="Pfam" id="PF00067">
    <property type="entry name" value="p450"/>
    <property type="match status" value="1"/>
</dbReference>
<evidence type="ECO:0000313" key="10">
    <source>
        <dbReference type="Proteomes" id="UP001302812"/>
    </source>
</evidence>
<gene>
    <name evidence="9" type="ORF">N656DRAFT_782606</name>
</gene>
<evidence type="ECO:0000256" key="8">
    <source>
        <dbReference type="RuleBase" id="RU000461"/>
    </source>
</evidence>
<dbReference type="SUPFAM" id="SSF48264">
    <property type="entry name" value="Cytochrome P450"/>
    <property type="match status" value="1"/>
</dbReference>
<keyword evidence="10" id="KW-1185">Reference proteome</keyword>
<evidence type="ECO:0000256" key="1">
    <source>
        <dbReference type="ARBA" id="ARBA00001971"/>
    </source>
</evidence>
<dbReference type="Gene3D" id="1.10.630.10">
    <property type="entry name" value="Cytochrome P450"/>
    <property type="match status" value="1"/>
</dbReference>
<dbReference type="PRINTS" id="PR00465">
    <property type="entry name" value="EP450IV"/>
</dbReference>
<sequence length="430" mass="48214">MFSARPAAEHSARKRLISHVYSKSYIQSSPAVLAQASAILYDRLLPVLKESVAENQVPHGIDIYSVFMAATMDFIASYIFGLGNGTDFLGNKAYREHFLELYKARNDYGFYDQEMPWLTKVCRKIGIPLCPKWVDAANRELRDWCQRLCNSMANFVEGHHEPPAGSADEPIVWQSLVRGLRNEEAKNGRASVLFPTALSNIELSIASELLDHVLAGQETAGLALTYVSWRLSQSLELQRELRAELLGISPNMRIGTHGTTSMPDLKQLDSLPLLHAVLTETLRVHAPIPGPQPRQTPASGCQIGPYDVPGGVRVAALAYALHRDETVFPEAEKWDHTRWLPQSVDDEARKERSRQFWAFSSGGRMCIGSNFAMQEMKLIIAAIYSNYTSHIVDDEGVANQSDGYTGRPENERLYLRFEKVHDENTMKVAH</sequence>
<dbReference type="EMBL" id="MU853354">
    <property type="protein sequence ID" value="KAK4109754.1"/>
    <property type="molecule type" value="Genomic_DNA"/>
</dbReference>
<reference evidence="9" key="2">
    <citation type="submission" date="2023-05" db="EMBL/GenBank/DDBJ databases">
        <authorList>
            <consortium name="Lawrence Berkeley National Laboratory"/>
            <person name="Steindorff A."/>
            <person name="Hensen N."/>
            <person name="Bonometti L."/>
            <person name="Westerberg I."/>
            <person name="Brannstrom I.O."/>
            <person name="Guillou S."/>
            <person name="Cros-Aarteil S."/>
            <person name="Calhoun S."/>
            <person name="Haridas S."/>
            <person name="Kuo A."/>
            <person name="Mondo S."/>
            <person name="Pangilinan J."/>
            <person name="Riley R."/>
            <person name="Labutti K."/>
            <person name="Andreopoulos B."/>
            <person name="Lipzen A."/>
            <person name="Chen C."/>
            <person name="Yanf M."/>
            <person name="Daum C."/>
            <person name="Ng V."/>
            <person name="Clum A."/>
            <person name="Ohm R."/>
            <person name="Martin F."/>
            <person name="Silar P."/>
            <person name="Natvig D."/>
            <person name="Lalanne C."/>
            <person name="Gautier V."/>
            <person name="Ament-Velasquez S.L."/>
            <person name="Kruys A."/>
            <person name="Hutchinson M.I."/>
            <person name="Powell A.J."/>
            <person name="Barry K."/>
            <person name="Miller A.N."/>
            <person name="Grigoriev I.V."/>
            <person name="Debuchy R."/>
            <person name="Gladieux P."/>
            <person name="Thoren M.H."/>
            <person name="Johannesson H."/>
        </authorList>
    </citation>
    <scope>NUCLEOTIDE SEQUENCE</scope>
    <source>
        <strain evidence="9">CBS 508.74</strain>
    </source>
</reference>
<reference evidence="9" key="1">
    <citation type="journal article" date="2023" name="Mol. Phylogenet. Evol.">
        <title>Genome-scale phylogeny and comparative genomics of the fungal order Sordariales.</title>
        <authorList>
            <person name="Hensen N."/>
            <person name="Bonometti L."/>
            <person name="Westerberg I."/>
            <person name="Brannstrom I.O."/>
            <person name="Guillou S."/>
            <person name="Cros-Aarteil S."/>
            <person name="Calhoun S."/>
            <person name="Haridas S."/>
            <person name="Kuo A."/>
            <person name="Mondo S."/>
            <person name="Pangilinan J."/>
            <person name="Riley R."/>
            <person name="LaButti K."/>
            <person name="Andreopoulos B."/>
            <person name="Lipzen A."/>
            <person name="Chen C."/>
            <person name="Yan M."/>
            <person name="Daum C."/>
            <person name="Ng V."/>
            <person name="Clum A."/>
            <person name="Steindorff A."/>
            <person name="Ohm R.A."/>
            <person name="Martin F."/>
            <person name="Silar P."/>
            <person name="Natvig D.O."/>
            <person name="Lalanne C."/>
            <person name="Gautier V."/>
            <person name="Ament-Velasquez S.L."/>
            <person name="Kruys A."/>
            <person name="Hutchinson M.I."/>
            <person name="Powell A.J."/>
            <person name="Barry K."/>
            <person name="Miller A.N."/>
            <person name="Grigoriev I.V."/>
            <person name="Debuchy R."/>
            <person name="Gladieux P."/>
            <person name="Hiltunen Thoren M."/>
            <person name="Johannesson H."/>
        </authorList>
    </citation>
    <scope>NUCLEOTIDE SEQUENCE</scope>
    <source>
        <strain evidence="9">CBS 508.74</strain>
    </source>
</reference>
<evidence type="ECO:0000256" key="6">
    <source>
        <dbReference type="ARBA" id="ARBA00023033"/>
    </source>
</evidence>
<evidence type="ECO:0000313" key="9">
    <source>
        <dbReference type="EMBL" id="KAK4109754.1"/>
    </source>
</evidence>
<dbReference type="AlphaFoldDB" id="A0AAN6TA83"/>
<keyword evidence="4 7" id="KW-0479">Metal-binding</keyword>
<dbReference type="RefSeq" id="XP_064667324.1">
    <property type="nucleotide sequence ID" value="XM_064815792.1"/>
</dbReference>
<keyword evidence="3 7" id="KW-0349">Heme</keyword>
<dbReference type="CDD" id="cd11059">
    <property type="entry name" value="CYP_fungal"/>
    <property type="match status" value="1"/>
</dbReference>
<proteinExistence type="inferred from homology"/>
<organism evidence="9 10">
    <name type="scientific">Canariomyces notabilis</name>
    <dbReference type="NCBI Taxonomy" id="2074819"/>
    <lineage>
        <taxon>Eukaryota</taxon>
        <taxon>Fungi</taxon>
        <taxon>Dikarya</taxon>
        <taxon>Ascomycota</taxon>
        <taxon>Pezizomycotina</taxon>
        <taxon>Sordariomycetes</taxon>
        <taxon>Sordariomycetidae</taxon>
        <taxon>Sordariales</taxon>
        <taxon>Chaetomiaceae</taxon>
        <taxon>Canariomyces</taxon>
    </lineage>
</organism>
<evidence type="ECO:0000256" key="4">
    <source>
        <dbReference type="ARBA" id="ARBA00022723"/>
    </source>
</evidence>
<dbReference type="InterPro" id="IPR050121">
    <property type="entry name" value="Cytochrome_P450_monoxygenase"/>
</dbReference>
<dbReference type="InterPro" id="IPR017972">
    <property type="entry name" value="Cyt_P450_CS"/>
</dbReference>
<evidence type="ECO:0000256" key="3">
    <source>
        <dbReference type="ARBA" id="ARBA00022617"/>
    </source>
</evidence>
<feature type="binding site" description="axial binding residue" evidence="7">
    <location>
        <position position="366"/>
    </location>
    <ligand>
        <name>heme</name>
        <dbReference type="ChEBI" id="CHEBI:30413"/>
    </ligand>
    <ligandPart>
        <name>Fe</name>
        <dbReference type="ChEBI" id="CHEBI:18248"/>
    </ligandPart>
</feature>
<comment type="cofactor">
    <cofactor evidence="1 7">
        <name>heme</name>
        <dbReference type="ChEBI" id="CHEBI:30413"/>
    </cofactor>
</comment>
<evidence type="ECO:0000256" key="2">
    <source>
        <dbReference type="ARBA" id="ARBA00010617"/>
    </source>
</evidence>
<keyword evidence="5 7" id="KW-0408">Iron</keyword>
<evidence type="ECO:0000256" key="5">
    <source>
        <dbReference type="ARBA" id="ARBA00023004"/>
    </source>
</evidence>
<accession>A0AAN6TA83</accession>
<dbReference type="Proteomes" id="UP001302812">
    <property type="component" value="Unassembled WGS sequence"/>
</dbReference>
<dbReference type="InterPro" id="IPR002403">
    <property type="entry name" value="Cyt_P450_E_grp-IV"/>
</dbReference>
<keyword evidence="8" id="KW-0560">Oxidoreductase</keyword>
<dbReference type="InterPro" id="IPR036396">
    <property type="entry name" value="Cyt_P450_sf"/>
</dbReference>
<dbReference type="InterPro" id="IPR001128">
    <property type="entry name" value="Cyt_P450"/>
</dbReference>
<comment type="similarity">
    <text evidence="2 8">Belongs to the cytochrome P450 family.</text>
</comment>
<name>A0AAN6TA83_9PEZI</name>
<comment type="caution">
    <text evidence="9">The sequence shown here is derived from an EMBL/GenBank/DDBJ whole genome shotgun (WGS) entry which is preliminary data.</text>
</comment>
<dbReference type="PRINTS" id="PR00385">
    <property type="entry name" value="P450"/>
</dbReference>
<dbReference type="PANTHER" id="PTHR24305:SF166">
    <property type="entry name" value="CYTOCHROME P450 12A4, MITOCHONDRIAL-RELATED"/>
    <property type="match status" value="1"/>
</dbReference>
<dbReference type="GO" id="GO:0005506">
    <property type="term" value="F:iron ion binding"/>
    <property type="evidence" value="ECO:0007669"/>
    <property type="project" value="InterPro"/>
</dbReference>
<dbReference type="PROSITE" id="PS00086">
    <property type="entry name" value="CYTOCHROME_P450"/>
    <property type="match status" value="1"/>
</dbReference>
<dbReference type="PANTHER" id="PTHR24305">
    <property type="entry name" value="CYTOCHROME P450"/>
    <property type="match status" value="1"/>
</dbReference>
<dbReference type="GO" id="GO:0004497">
    <property type="term" value="F:monooxygenase activity"/>
    <property type="evidence" value="ECO:0007669"/>
    <property type="project" value="UniProtKB-KW"/>
</dbReference>